<organism evidence="12 13">
    <name type="scientific">Rhizophlyctis rosea</name>
    <dbReference type="NCBI Taxonomy" id="64517"/>
    <lineage>
        <taxon>Eukaryota</taxon>
        <taxon>Fungi</taxon>
        <taxon>Fungi incertae sedis</taxon>
        <taxon>Chytridiomycota</taxon>
        <taxon>Chytridiomycota incertae sedis</taxon>
        <taxon>Chytridiomycetes</taxon>
        <taxon>Rhizophlyctidales</taxon>
        <taxon>Rhizophlyctidaceae</taxon>
        <taxon>Rhizophlyctis</taxon>
    </lineage>
</organism>
<dbReference type="InterPro" id="IPR019009">
    <property type="entry name" value="SRP_receptor_beta_su"/>
</dbReference>
<dbReference type="SUPFAM" id="SSF52540">
    <property type="entry name" value="P-loop containing nucleoside triphosphate hydrolases"/>
    <property type="match status" value="1"/>
</dbReference>
<evidence type="ECO:0000256" key="10">
    <source>
        <dbReference type="ARBA" id="ARBA00023170"/>
    </source>
</evidence>
<name>A0AAD5SI54_9FUNG</name>
<dbReference type="PANTHER" id="PTHR45909:SF1">
    <property type="entry name" value="ADP-RIBOSYLATION FACTOR-RELATED PROTEIN 1"/>
    <property type="match status" value="1"/>
</dbReference>
<evidence type="ECO:0000256" key="6">
    <source>
        <dbReference type="ARBA" id="ARBA00022824"/>
    </source>
</evidence>
<keyword evidence="6" id="KW-0256">Endoplasmic reticulum</keyword>
<dbReference type="EMBL" id="JADGJD010000051">
    <property type="protein sequence ID" value="KAJ3055958.1"/>
    <property type="molecule type" value="Genomic_DNA"/>
</dbReference>
<accession>A0AAD5SI54</accession>
<dbReference type="GO" id="GO:0005525">
    <property type="term" value="F:GTP binding"/>
    <property type="evidence" value="ECO:0007669"/>
    <property type="project" value="UniProtKB-KW"/>
</dbReference>
<keyword evidence="7 11" id="KW-1133">Transmembrane helix</keyword>
<dbReference type="CDD" id="cd04105">
    <property type="entry name" value="SR_beta"/>
    <property type="match status" value="1"/>
</dbReference>
<keyword evidence="5" id="KW-0547">Nucleotide-binding</keyword>
<evidence type="ECO:0000313" key="12">
    <source>
        <dbReference type="EMBL" id="KAJ3055958.1"/>
    </source>
</evidence>
<proteinExistence type="inferred from homology"/>
<keyword evidence="10" id="KW-0675">Receptor</keyword>
<dbReference type="Pfam" id="PF09439">
    <property type="entry name" value="SRPRB"/>
    <property type="match status" value="1"/>
</dbReference>
<dbReference type="GO" id="GO:0003924">
    <property type="term" value="F:GTPase activity"/>
    <property type="evidence" value="ECO:0007669"/>
    <property type="project" value="TreeGrafter"/>
</dbReference>
<keyword evidence="13" id="KW-1185">Reference proteome</keyword>
<evidence type="ECO:0000256" key="2">
    <source>
        <dbReference type="ARBA" id="ARBA00005619"/>
    </source>
</evidence>
<keyword evidence="9 11" id="KW-0472">Membrane</keyword>
<dbReference type="Proteomes" id="UP001212841">
    <property type="component" value="Unassembled WGS sequence"/>
</dbReference>
<evidence type="ECO:0000313" key="13">
    <source>
        <dbReference type="Proteomes" id="UP001212841"/>
    </source>
</evidence>
<dbReference type="GO" id="GO:0043001">
    <property type="term" value="P:Golgi to plasma membrane protein transport"/>
    <property type="evidence" value="ECO:0007669"/>
    <property type="project" value="TreeGrafter"/>
</dbReference>
<evidence type="ECO:0000256" key="7">
    <source>
        <dbReference type="ARBA" id="ARBA00022989"/>
    </source>
</evidence>
<dbReference type="GO" id="GO:0006886">
    <property type="term" value="P:intracellular protein transport"/>
    <property type="evidence" value="ECO:0007669"/>
    <property type="project" value="TreeGrafter"/>
</dbReference>
<keyword evidence="4 11" id="KW-0812">Transmembrane</keyword>
<dbReference type="AlphaFoldDB" id="A0AAD5SI54"/>
<evidence type="ECO:0000256" key="8">
    <source>
        <dbReference type="ARBA" id="ARBA00023134"/>
    </source>
</evidence>
<evidence type="ECO:0000256" key="3">
    <source>
        <dbReference type="ARBA" id="ARBA00020256"/>
    </source>
</evidence>
<dbReference type="Gene3D" id="3.40.50.300">
    <property type="entry name" value="P-loop containing nucleotide triphosphate hydrolases"/>
    <property type="match status" value="1"/>
</dbReference>
<dbReference type="InterPro" id="IPR024156">
    <property type="entry name" value="Small_GTPase_ARF"/>
</dbReference>
<reference evidence="12" key="1">
    <citation type="submission" date="2020-05" db="EMBL/GenBank/DDBJ databases">
        <title>Phylogenomic resolution of chytrid fungi.</title>
        <authorList>
            <person name="Stajich J.E."/>
            <person name="Amses K."/>
            <person name="Simmons R."/>
            <person name="Seto K."/>
            <person name="Myers J."/>
            <person name="Bonds A."/>
            <person name="Quandt C.A."/>
            <person name="Barry K."/>
            <person name="Liu P."/>
            <person name="Grigoriev I."/>
            <person name="Longcore J.E."/>
            <person name="James T.Y."/>
        </authorList>
    </citation>
    <scope>NUCLEOTIDE SEQUENCE</scope>
    <source>
        <strain evidence="12">JEL0318</strain>
    </source>
</reference>
<dbReference type="GO" id="GO:0005789">
    <property type="term" value="C:endoplasmic reticulum membrane"/>
    <property type="evidence" value="ECO:0007669"/>
    <property type="project" value="UniProtKB-SubCell"/>
</dbReference>
<keyword evidence="8" id="KW-0342">GTP-binding</keyword>
<evidence type="ECO:0000256" key="11">
    <source>
        <dbReference type="SAM" id="Phobius"/>
    </source>
</evidence>
<comment type="caution">
    <text evidence="12">The sequence shown here is derived from an EMBL/GenBank/DDBJ whole genome shotgun (WGS) entry which is preliminary data.</text>
</comment>
<dbReference type="InterPro" id="IPR027417">
    <property type="entry name" value="P-loop_NTPase"/>
</dbReference>
<feature type="transmembrane region" description="Helical" evidence="11">
    <location>
        <begin position="12"/>
        <end position="31"/>
    </location>
</feature>
<evidence type="ECO:0000256" key="5">
    <source>
        <dbReference type="ARBA" id="ARBA00022741"/>
    </source>
</evidence>
<dbReference type="PANTHER" id="PTHR45909">
    <property type="entry name" value="ADP-RIBOSYLATION FACTOR-RELATED PROTEIN 1"/>
    <property type="match status" value="1"/>
</dbReference>
<evidence type="ECO:0000256" key="9">
    <source>
        <dbReference type="ARBA" id="ARBA00023136"/>
    </source>
</evidence>
<protein>
    <recommendedName>
        <fullName evidence="3">Signal recognition particle receptor subunit beta</fullName>
    </recommendedName>
</protein>
<dbReference type="GO" id="GO:0005794">
    <property type="term" value="C:Golgi apparatus"/>
    <property type="evidence" value="ECO:0007669"/>
    <property type="project" value="TreeGrafter"/>
</dbReference>
<comment type="subcellular location">
    <subcellularLocation>
        <location evidence="1">Endoplasmic reticulum membrane</location>
        <topology evidence="1">Single-pass membrane protein</topology>
    </subcellularLocation>
</comment>
<evidence type="ECO:0000256" key="1">
    <source>
        <dbReference type="ARBA" id="ARBA00004389"/>
    </source>
</evidence>
<comment type="similarity">
    <text evidence="2">Belongs to the SRP receptor beta subunit family.</text>
</comment>
<gene>
    <name evidence="12" type="ORF">HK097_008567</name>
</gene>
<evidence type="ECO:0000256" key="4">
    <source>
        <dbReference type="ARBA" id="ARBA00022692"/>
    </source>
</evidence>
<dbReference type="GO" id="GO:0034067">
    <property type="term" value="P:protein localization to Golgi apparatus"/>
    <property type="evidence" value="ECO:0007669"/>
    <property type="project" value="TreeGrafter"/>
</dbReference>
<sequence>MMEIATSASNLPLIAAVLSLLLLVIVGAIVYRLKSTDGKRDTFLITGLSDSGKTVLYYRLQHEEEVAKPRLVHIVDLPGHEKLRFRFSEFTPITKGIVFILDSTTLNRNIRSVAEYLYDILVNKHVQKREVPILVLCNKNDLLLALGKEKVQELVEGEIDRLRATRAAGVEAQDEDRNGGDDFLGYENEAFKFEHVPNAVTFVSCSLIGDDDFGGVYAVGEFIANLT</sequence>